<feature type="non-terminal residue" evidence="4">
    <location>
        <position position="401"/>
    </location>
</feature>
<keyword evidence="1" id="KW-0677">Repeat</keyword>
<name>A0A6G0Q7D0_9STRA</name>
<dbReference type="Gene3D" id="1.25.40.20">
    <property type="entry name" value="Ankyrin repeat-containing domain"/>
    <property type="match status" value="2"/>
</dbReference>
<evidence type="ECO:0000256" key="3">
    <source>
        <dbReference type="PROSITE-ProRule" id="PRU00023"/>
    </source>
</evidence>
<organism evidence="4 5">
    <name type="scientific">Phytophthora fragariae</name>
    <dbReference type="NCBI Taxonomy" id="53985"/>
    <lineage>
        <taxon>Eukaryota</taxon>
        <taxon>Sar</taxon>
        <taxon>Stramenopiles</taxon>
        <taxon>Oomycota</taxon>
        <taxon>Peronosporomycetes</taxon>
        <taxon>Peronosporales</taxon>
        <taxon>Peronosporaceae</taxon>
        <taxon>Phytophthora</taxon>
    </lineage>
</organism>
<dbReference type="PANTHER" id="PTHR24198">
    <property type="entry name" value="ANKYRIN REPEAT AND PROTEIN KINASE DOMAIN-CONTAINING PROTEIN"/>
    <property type="match status" value="1"/>
</dbReference>
<dbReference type="AlphaFoldDB" id="A0A6G0Q7D0"/>
<comment type="caution">
    <text evidence="4">The sequence shown here is derived from an EMBL/GenBank/DDBJ whole genome shotgun (WGS) entry which is preliminary data.</text>
</comment>
<dbReference type="InterPro" id="IPR002110">
    <property type="entry name" value="Ankyrin_rpt"/>
</dbReference>
<evidence type="ECO:0000256" key="1">
    <source>
        <dbReference type="ARBA" id="ARBA00022737"/>
    </source>
</evidence>
<accession>A0A6G0Q7D0</accession>
<dbReference type="PROSITE" id="PS50297">
    <property type="entry name" value="ANK_REP_REGION"/>
    <property type="match status" value="1"/>
</dbReference>
<evidence type="ECO:0000313" key="5">
    <source>
        <dbReference type="Proteomes" id="UP000486351"/>
    </source>
</evidence>
<evidence type="ECO:0000313" key="4">
    <source>
        <dbReference type="EMBL" id="KAE9273508.1"/>
    </source>
</evidence>
<dbReference type="PROSITE" id="PS50088">
    <property type="entry name" value="ANK_REPEAT"/>
    <property type="match status" value="1"/>
</dbReference>
<dbReference type="Proteomes" id="UP000486351">
    <property type="component" value="Unassembled WGS sequence"/>
</dbReference>
<dbReference type="InterPro" id="IPR036770">
    <property type="entry name" value="Ankyrin_rpt-contain_sf"/>
</dbReference>
<keyword evidence="2 3" id="KW-0040">ANK repeat</keyword>
<dbReference type="PANTHER" id="PTHR24198:SF165">
    <property type="entry name" value="ANKYRIN REPEAT-CONTAINING PROTEIN-RELATED"/>
    <property type="match status" value="1"/>
</dbReference>
<reference evidence="4 5" key="1">
    <citation type="submission" date="2018-09" db="EMBL/GenBank/DDBJ databases">
        <title>Genomic investigation of the strawberry pathogen Phytophthora fragariae indicates pathogenicity is determined by transcriptional variation in three key races.</title>
        <authorList>
            <person name="Adams T.M."/>
            <person name="Armitage A.D."/>
            <person name="Sobczyk M.K."/>
            <person name="Bates H.J."/>
            <person name="Dunwell J.M."/>
            <person name="Nellist C.F."/>
            <person name="Harrison R.J."/>
        </authorList>
    </citation>
    <scope>NUCLEOTIDE SEQUENCE [LARGE SCALE GENOMIC DNA]</scope>
    <source>
        <strain evidence="4 5">NOV-77</strain>
    </source>
</reference>
<evidence type="ECO:0000256" key="2">
    <source>
        <dbReference type="ARBA" id="ARBA00023043"/>
    </source>
</evidence>
<dbReference type="EMBL" id="QXFY01005166">
    <property type="protein sequence ID" value="KAE9273508.1"/>
    <property type="molecule type" value="Genomic_DNA"/>
</dbReference>
<sequence length="401" mass="44304">MTALQVDVMRICLQKMRPTLLLRSRCIDVQSPVATAMSKRRQVRDRFTYRDIDTSVLDLLLDHNARVDQRNESGDTALLNAAEYGLIKHVEKLLAHGADASARDQRGRSAMDIAGEHGFADIVNALADSCPRLVSSVGDKTLVMAVRHEYAEILDALYDRVHDALSAEGGDELGSRLLNIAAEYDAPSCALFLLQRGVSARWTNAKGQNAVQVACARGHPEILEMLLQRSGPDESRSTDLANARNDATVLSHPSIQIDVLQTCDSSVSFLDLDNSHHPFPVFVAVKMPANLEIMEVLIRHSAKFDFPSRRSQDSIAPLLASWLLRVAPSEVSKLLVDLASSGAIRHKQLRHVILALTWQKYTHEALLVALLVLFSPQAMEVEKALAILKPWMARCEVNLVT</sequence>
<gene>
    <name evidence="4" type="ORF">PF008_g29818</name>
</gene>
<dbReference type="Pfam" id="PF12796">
    <property type="entry name" value="Ank_2"/>
    <property type="match status" value="2"/>
</dbReference>
<proteinExistence type="predicted"/>
<dbReference type="SMART" id="SM00248">
    <property type="entry name" value="ANK"/>
    <property type="match status" value="6"/>
</dbReference>
<dbReference type="SUPFAM" id="SSF48403">
    <property type="entry name" value="Ankyrin repeat"/>
    <property type="match status" value="1"/>
</dbReference>
<protein>
    <submittedName>
        <fullName evidence="4">Uncharacterized protein</fullName>
    </submittedName>
</protein>
<feature type="repeat" description="ANK" evidence="3">
    <location>
        <begin position="73"/>
        <end position="105"/>
    </location>
</feature>